<dbReference type="GO" id="GO:0005829">
    <property type="term" value="C:cytosol"/>
    <property type="evidence" value="ECO:0007669"/>
    <property type="project" value="TreeGrafter"/>
</dbReference>
<dbReference type="Gene3D" id="3.40.50.1360">
    <property type="match status" value="1"/>
</dbReference>
<dbReference type="GO" id="GO:0009052">
    <property type="term" value="P:pentose-phosphate shunt, non-oxidative branch"/>
    <property type="evidence" value="ECO:0007669"/>
    <property type="project" value="UniProtKB-UniRule"/>
</dbReference>
<evidence type="ECO:0000313" key="5">
    <source>
        <dbReference type="Proteomes" id="UP000248161"/>
    </source>
</evidence>
<dbReference type="SUPFAM" id="SSF75445">
    <property type="entry name" value="D-ribose-5-phosphate isomerase (RpiA), lid domain"/>
    <property type="match status" value="1"/>
</dbReference>
<feature type="binding site" evidence="3">
    <location>
        <position position="134"/>
    </location>
    <ligand>
        <name>substrate</name>
    </ligand>
</feature>
<dbReference type="GO" id="GO:0004751">
    <property type="term" value="F:ribose-5-phosphate isomerase activity"/>
    <property type="evidence" value="ECO:0007669"/>
    <property type="project" value="UniProtKB-UniRule"/>
</dbReference>
<evidence type="ECO:0000256" key="1">
    <source>
        <dbReference type="ARBA" id="ARBA00001713"/>
    </source>
</evidence>
<comment type="catalytic activity">
    <reaction evidence="1 3">
        <text>aldehydo-D-ribose 5-phosphate = D-ribulose 5-phosphate</text>
        <dbReference type="Rhea" id="RHEA:14657"/>
        <dbReference type="ChEBI" id="CHEBI:58121"/>
        <dbReference type="ChEBI" id="CHEBI:58273"/>
        <dbReference type="EC" id="5.3.1.6"/>
    </reaction>
</comment>
<name>A0A2V3HSX6_9ARCH</name>
<dbReference type="AlphaFoldDB" id="A0A2V3HSX6"/>
<evidence type="ECO:0000256" key="3">
    <source>
        <dbReference type="HAMAP-Rule" id="MF_00170"/>
    </source>
</evidence>
<dbReference type="EMBL" id="PSPG01000002">
    <property type="protein sequence ID" value="PXF22220.1"/>
    <property type="molecule type" value="Genomic_DNA"/>
</dbReference>
<comment type="similarity">
    <text evidence="3">Belongs to the ribose 5-phosphate isomerase family.</text>
</comment>
<dbReference type="EC" id="5.3.1.6" evidence="3"/>
<sequence length="242" mass="25698">MRGAPPARIVDDIEALKREAGIAACSFVRSGMKLGLGTGSTVRYTVLEIGRRVAEEGLDVTGVPTSEATRELSESLGIPLLTLNEAGELDLTIDGADEFDPNFDLIKGGGGALTREKRVAEASRAMVVVADDRKQVGVLGAFDLPMEVVASDWEDVRDHMARICPGEVRLRGGRAPYLTDDGGYILDCEFGPTISDPESLQSQIRSVAGVVDVGLFVSICDAVVMSSSSSVRTLLKDNGRLS</sequence>
<feature type="active site" description="Proton acceptor" evidence="3">
    <location>
        <position position="116"/>
    </location>
</feature>
<comment type="function">
    <text evidence="3">Catalyzes the reversible conversion of ribose-5-phosphate to ribulose 5-phosphate.</text>
</comment>
<feature type="binding site" evidence="3">
    <location>
        <begin position="38"/>
        <end position="41"/>
    </location>
    <ligand>
        <name>substrate</name>
    </ligand>
</feature>
<dbReference type="GO" id="GO:0006014">
    <property type="term" value="P:D-ribose metabolic process"/>
    <property type="evidence" value="ECO:0007669"/>
    <property type="project" value="TreeGrafter"/>
</dbReference>
<dbReference type="PANTHER" id="PTHR11934">
    <property type="entry name" value="RIBOSE-5-PHOSPHATE ISOMERASE"/>
    <property type="match status" value="1"/>
</dbReference>
<keyword evidence="2 3" id="KW-0413">Isomerase</keyword>
<dbReference type="FunFam" id="3.40.50.1360:FF:000001">
    <property type="entry name" value="Ribose-5-phosphate isomerase A"/>
    <property type="match status" value="1"/>
</dbReference>
<dbReference type="HAMAP" id="MF_00170">
    <property type="entry name" value="Rib_5P_isom_A"/>
    <property type="match status" value="1"/>
</dbReference>
<dbReference type="InterPro" id="IPR020672">
    <property type="entry name" value="Ribose5P_isomerase_typA_subgr"/>
</dbReference>
<feature type="binding site" evidence="3">
    <location>
        <begin position="94"/>
        <end position="97"/>
    </location>
    <ligand>
        <name>substrate</name>
    </ligand>
</feature>
<dbReference type="PANTHER" id="PTHR11934:SF0">
    <property type="entry name" value="RIBOSE-5-PHOSPHATE ISOMERASE"/>
    <property type="match status" value="1"/>
</dbReference>
<dbReference type="Proteomes" id="UP000248161">
    <property type="component" value="Unassembled WGS sequence"/>
</dbReference>
<dbReference type="NCBIfam" id="NF001924">
    <property type="entry name" value="PRK00702.1"/>
    <property type="match status" value="1"/>
</dbReference>
<dbReference type="InterPro" id="IPR037171">
    <property type="entry name" value="NagB/RpiA_transferase-like"/>
</dbReference>
<comment type="subunit">
    <text evidence="3">Homodimer.</text>
</comment>
<dbReference type="InterPro" id="IPR004788">
    <property type="entry name" value="Ribose5P_isomerase_type_A"/>
</dbReference>
<reference evidence="4 5" key="1">
    <citation type="journal article" date="2015" name="Nat. Commun.">
        <title>Genomic and transcriptomic evidence for scavenging of diverse organic compounds by widespread deep-sea archaea.</title>
        <authorList>
            <person name="Li M."/>
            <person name="Baker B.J."/>
            <person name="Anantharaman K."/>
            <person name="Jain S."/>
            <person name="Breier J.A."/>
            <person name="Dick G.J."/>
        </authorList>
    </citation>
    <scope>NUCLEOTIDE SEQUENCE [LARGE SCALE GENOMIC DNA]</scope>
    <source>
        <strain evidence="4">Cayman_51_deep</strain>
    </source>
</reference>
<dbReference type="SUPFAM" id="SSF100950">
    <property type="entry name" value="NagB/RpiA/CoA transferase-like"/>
    <property type="match status" value="1"/>
</dbReference>
<dbReference type="NCBIfam" id="TIGR00021">
    <property type="entry name" value="rpiA"/>
    <property type="match status" value="1"/>
</dbReference>
<feature type="binding site" evidence="3">
    <location>
        <begin position="107"/>
        <end position="110"/>
    </location>
    <ligand>
        <name>substrate</name>
    </ligand>
</feature>
<proteinExistence type="inferred from homology"/>
<accession>A0A2V3HSX6</accession>
<dbReference type="Pfam" id="PF06026">
    <property type="entry name" value="Rib_5-P_isom_A"/>
    <property type="match status" value="1"/>
</dbReference>
<dbReference type="CDD" id="cd01398">
    <property type="entry name" value="RPI_A"/>
    <property type="match status" value="1"/>
</dbReference>
<dbReference type="Gene3D" id="3.30.70.260">
    <property type="match status" value="1"/>
</dbReference>
<comment type="pathway">
    <text evidence="3">Carbohydrate degradation; pentose phosphate pathway; D-ribose 5-phosphate from D-ribulose 5-phosphate (non-oxidative stage): step 1/1.</text>
</comment>
<gene>
    <name evidence="3" type="primary">rpiA</name>
    <name evidence="4" type="ORF">CXX69_01165</name>
</gene>
<protein>
    <recommendedName>
        <fullName evidence="3">Ribose-5-phosphate isomerase A</fullName>
        <ecNumber evidence="3">5.3.1.6</ecNumber>
    </recommendedName>
    <alternativeName>
        <fullName evidence="3">Phosphoriboisomerase A</fullName>
        <shortName evidence="3">PRI</shortName>
    </alternativeName>
</protein>
<dbReference type="UniPathway" id="UPA00115">
    <property type="reaction ID" value="UER00412"/>
</dbReference>
<organism evidence="4 5">
    <name type="scientific">Candidatus Thalassarchaeum betae</name>
    <dbReference type="NCBI Taxonomy" id="2599289"/>
    <lineage>
        <taxon>Archaea</taxon>
        <taxon>Methanobacteriati</taxon>
        <taxon>Thermoplasmatota</taxon>
        <taxon>Candidatus Poseidoniia</taxon>
        <taxon>Candidatus Poseidoniales</taxon>
        <taxon>Candidatus Thalassarchaeaceae</taxon>
        <taxon>Candidatus Thalassarchaeum</taxon>
    </lineage>
</organism>
<comment type="caution">
    <text evidence="4">The sequence shown here is derived from an EMBL/GenBank/DDBJ whole genome shotgun (WGS) entry which is preliminary data.</text>
</comment>
<evidence type="ECO:0000313" key="4">
    <source>
        <dbReference type="EMBL" id="PXF22220.1"/>
    </source>
</evidence>
<evidence type="ECO:0000256" key="2">
    <source>
        <dbReference type="ARBA" id="ARBA00023235"/>
    </source>
</evidence>